<reference evidence="3" key="1">
    <citation type="submission" date="2023-07" db="EMBL/GenBank/DDBJ databases">
        <title>Marinomonas vulgaris A79, complete genome.</title>
        <authorList>
            <person name="Ying J.-J."/>
        </authorList>
    </citation>
    <scope>NUCLEOTIDE SEQUENCE [LARGE SCALE GENOMIC DNA]</scope>
    <source>
        <strain evidence="3">A79</strain>
    </source>
</reference>
<feature type="signal peptide" evidence="1">
    <location>
        <begin position="1"/>
        <end position="19"/>
    </location>
</feature>
<accession>A0ABS5HCK8</accession>
<keyword evidence="3" id="KW-1185">Reference proteome</keyword>
<gene>
    <name evidence="2" type="ORF">J9B83_09260</name>
</gene>
<comment type="caution">
    <text evidence="2">The sequence shown here is derived from an EMBL/GenBank/DDBJ whole genome shotgun (WGS) entry which is preliminary data.</text>
</comment>
<protein>
    <submittedName>
        <fullName evidence="2">Uncharacterized protein</fullName>
    </submittedName>
</protein>
<feature type="chain" id="PRO_5045559889" evidence="1">
    <location>
        <begin position="20"/>
        <end position="366"/>
    </location>
</feature>
<proteinExistence type="predicted"/>
<dbReference type="EMBL" id="JAGSSV010000009">
    <property type="protein sequence ID" value="MBR7889128.1"/>
    <property type="molecule type" value="Genomic_DNA"/>
</dbReference>
<name>A0ABS5HCK8_9GAMM</name>
<organism evidence="2 3">
    <name type="scientific">Marinomonas vulgaris</name>
    <dbReference type="NCBI Taxonomy" id="2823372"/>
    <lineage>
        <taxon>Bacteria</taxon>
        <taxon>Pseudomonadati</taxon>
        <taxon>Pseudomonadota</taxon>
        <taxon>Gammaproteobacteria</taxon>
        <taxon>Oceanospirillales</taxon>
        <taxon>Oceanospirillaceae</taxon>
        <taxon>Marinomonas</taxon>
    </lineage>
</organism>
<dbReference type="RefSeq" id="WP_211536471.1">
    <property type="nucleotide sequence ID" value="NZ_JAGSSV010000009.1"/>
</dbReference>
<evidence type="ECO:0000256" key="1">
    <source>
        <dbReference type="SAM" id="SignalP"/>
    </source>
</evidence>
<dbReference type="Proteomes" id="UP000679722">
    <property type="component" value="Unassembled WGS sequence"/>
</dbReference>
<keyword evidence="1" id="KW-0732">Signal</keyword>
<sequence length="366" mass="40149">MLRSLFIVSLGLSASNLYAAAADDEVFDPASVSCALEAGAFKKMYVGEKGNYEWKKGLAQVSQSTGFFNVETLSPSGRHACQVELKQHQCLTMFMDENWEDEFGTNSGTFSCVNLRNGEAIPAGDLAYQNSVQERMIKMRCPHGTDMAECSNDSNSKRGNDFRAQVLKANNLEMESVCAGYIREPRYFSGGKVGDRAMCALTNQQGEALYKVIIPMEYSHAQPLKKLDGTYVSYRPKEVSIDTSNLAASEALFMQETPLGDMMSGNSEEVLATSMRCTSAMFGLMRGTEATADEIEEVLNITTARISQWSATKGVLIPGDKGVDQATRLYTLAEYHLDQIASQQDAAMIQADTKSCVPLFQQTGLF</sequence>
<evidence type="ECO:0000313" key="2">
    <source>
        <dbReference type="EMBL" id="MBR7889128.1"/>
    </source>
</evidence>
<evidence type="ECO:0000313" key="3">
    <source>
        <dbReference type="Proteomes" id="UP000679722"/>
    </source>
</evidence>